<dbReference type="EMBL" id="JAEMEF010000017">
    <property type="protein sequence ID" value="MBL7561105.1"/>
    <property type="molecule type" value="Genomic_DNA"/>
</dbReference>
<comment type="caution">
    <text evidence="2">The sequence shown here is derived from an EMBL/GenBank/DDBJ whole genome shotgun (WGS) entry which is preliminary data.</text>
</comment>
<feature type="transmembrane region" description="Helical" evidence="1">
    <location>
        <begin position="72"/>
        <end position="92"/>
    </location>
</feature>
<keyword evidence="1" id="KW-1133">Transmembrane helix</keyword>
<sequence>MNWKNTYNLSIVILISLTVLFIKNIFNNYFFYGYLRNLFNVIEIIVFFGFIKTLDNSIKAKTKDKKLHIFEYALYVVIVIKILSTLITLYYIAQAPRLLTQFFVILTLSLNVALIYLSFNAFKIRKQLFGNYTNNGNLKENSFDIESLERKKYTTNSERLSLCKICINKTFDPKIGLLCNIDYSKPSFNTFCKEFIVDEKEQERIIENTTVEKKGFFGSWKGPIIMSILGFIRAAIRGFEDPFGLVFLVLGISWLVIALTSKK</sequence>
<name>A0ABS1WPQ0_9FLAO</name>
<feature type="transmembrane region" description="Helical" evidence="1">
    <location>
        <begin position="242"/>
        <end position="260"/>
    </location>
</feature>
<keyword evidence="3" id="KW-1185">Reference proteome</keyword>
<evidence type="ECO:0000313" key="3">
    <source>
        <dbReference type="Proteomes" id="UP000605013"/>
    </source>
</evidence>
<dbReference type="Proteomes" id="UP000605013">
    <property type="component" value="Unassembled WGS sequence"/>
</dbReference>
<keyword evidence="1" id="KW-0812">Transmembrane</keyword>
<proteinExistence type="predicted"/>
<dbReference type="RefSeq" id="WP_203001604.1">
    <property type="nucleotide sequence ID" value="NZ_JAEMEF010000017.1"/>
</dbReference>
<protein>
    <submittedName>
        <fullName evidence="2">Uncharacterized protein</fullName>
    </submittedName>
</protein>
<feature type="transmembrane region" description="Helical" evidence="1">
    <location>
        <begin position="216"/>
        <end position="236"/>
    </location>
</feature>
<feature type="transmembrane region" description="Helical" evidence="1">
    <location>
        <begin position="98"/>
        <end position="119"/>
    </location>
</feature>
<accession>A0ABS1WPQ0</accession>
<reference evidence="2 3" key="1">
    <citation type="submission" date="2020-12" db="EMBL/GenBank/DDBJ databases">
        <title>Olleya sediminilitoris sp. nov., isolated from a tidal flat.</title>
        <authorList>
            <person name="Park S."/>
            <person name="Yoon J.-H."/>
        </authorList>
    </citation>
    <scope>NUCLEOTIDE SEQUENCE [LARGE SCALE GENOMIC DNA]</scope>
    <source>
        <strain evidence="2 3">YSTF-M6</strain>
    </source>
</reference>
<organism evidence="2 3">
    <name type="scientific">Olleya sediminilitoris</name>
    <dbReference type="NCBI Taxonomy" id="2795739"/>
    <lineage>
        <taxon>Bacteria</taxon>
        <taxon>Pseudomonadati</taxon>
        <taxon>Bacteroidota</taxon>
        <taxon>Flavobacteriia</taxon>
        <taxon>Flavobacteriales</taxon>
        <taxon>Flavobacteriaceae</taxon>
    </lineage>
</organism>
<keyword evidence="1" id="KW-0472">Membrane</keyword>
<evidence type="ECO:0000256" key="1">
    <source>
        <dbReference type="SAM" id="Phobius"/>
    </source>
</evidence>
<feature type="transmembrane region" description="Helical" evidence="1">
    <location>
        <begin position="7"/>
        <end position="26"/>
    </location>
</feature>
<feature type="transmembrane region" description="Helical" evidence="1">
    <location>
        <begin position="32"/>
        <end position="51"/>
    </location>
</feature>
<gene>
    <name evidence="2" type="ORF">JAO71_14980</name>
</gene>
<evidence type="ECO:0000313" key="2">
    <source>
        <dbReference type="EMBL" id="MBL7561105.1"/>
    </source>
</evidence>